<keyword evidence="7" id="KW-1133">Transmembrane helix</keyword>
<dbReference type="Pfam" id="PF03016">
    <property type="entry name" value="Exostosin_GT47"/>
    <property type="match status" value="1"/>
</dbReference>
<keyword evidence="7" id="KW-0472">Membrane</keyword>
<evidence type="ECO:0000259" key="8">
    <source>
        <dbReference type="Pfam" id="PF03016"/>
    </source>
</evidence>
<sequence length="717" mass="81736">MENTLQFQKLCQVETRRLVLVMAILALAVIVIQSFGLPYGNVLFSLFPVGKNSGFGKSSFLPRDVSPEPAQNGDVTLNESNPADSAIVSRVVNNAEDLGKRAENDHQNVMKEKDDSPQNDTALKKEMVPDKASHLDAYQAPHIIKPENEYSSDNDGQKKDKTFISENGGSVDTVFASPSLVSPQGVPSPVSPQVVPSANVTMPKRLEPNLTNYITSVNSTTSVVKQEMETLPKDEKPELLQDSRSDLHGNSTTTKNSEAKTLKHEKSQTQTSVTSISEMNRLLYQSRAASFAMRPRWSSVLDRELLSARVQIENAPIVLNDQELYAPLFRNVSMFKRSYELMERIVKVYVYREGEKPIFHRPVLNGIYASEGWFMKHMEANKHFVVKNPRKAHLFYLPFSARVLEVTLYVPNSHNQKNLVEYLKNYLDMIAAKYPFWNRTSGEDHFLAACHDWAPYETKHFMNLTIRALCNADVTEGFKIGKDVSLPETYVRYPKNLLRGLGGNPPSKRPILAFFAGNMHGYVRPILLQYWENKDPDMKILGPMGHGSKSKSDYIKYMKSSKYCICAKGYEVNSPRVVEAIFYECVPVILSDNFVPPFFEVLDWESFAVFVSEKDIPNLKDILLSIPERRFRQLQLRVKKVQQHFLWHSKPVKYDLFHMTLHSIWYNRVFQIRLRGALKELGFLQRSRLIGSTEDVCSCFRNHIKGLSEVMKFVAPS</sequence>
<dbReference type="GO" id="GO:0000139">
    <property type="term" value="C:Golgi membrane"/>
    <property type="evidence" value="ECO:0007669"/>
    <property type="project" value="UniProtKB-SubCell"/>
</dbReference>
<protein>
    <recommendedName>
        <fullName evidence="8">Exostosin GT47 domain-containing protein</fullName>
    </recommendedName>
</protein>
<keyword evidence="7" id="KW-0812">Transmembrane</keyword>
<feature type="region of interest" description="Disordered" evidence="6">
    <location>
        <begin position="60"/>
        <end position="83"/>
    </location>
</feature>
<dbReference type="AlphaFoldDB" id="A0A9Q0H4D5"/>
<keyword evidence="5" id="KW-0333">Golgi apparatus</keyword>
<evidence type="ECO:0000256" key="7">
    <source>
        <dbReference type="SAM" id="Phobius"/>
    </source>
</evidence>
<dbReference type="PANTHER" id="PTHR11062">
    <property type="entry name" value="EXOSTOSIN HEPARAN SULFATE GLYCOSYLTRANSFERASE -RELATED"/>
    <property type="match status" value="1"/>
</dbReference>
<feature type="compositionally biased region" description="Basic and acidic residues" evidence="6">
    <location>
        <begin position="257"/>
        <end position="267"/>
    </location>
</feature>
<feature type="region of interest" description="Disordered" evidence="6">
    <location>
        <begin position="226"/>
        <end position="272"/>
    </location>
</feature>
<dbReference type="InterPro" id="IPR004263">
    <property type="entry name" value="Exostosin"/>
</dbReference>
<comment type="caution">
    <text evidence="9">The sequence shown here is derived from an EMBL/GenBank/DDBJ whole genome shotgun (WGS) entry which is preliminary data.</text>
</comment>
<keyword evidence="10" id="KW-1185">Reference proteome</keyword>
<dbReference type="EMBL" id="JAMYWD010000010">
    <property type="protein sequence ID" value="KAJ4959040.1"/>
    <property type="molecule type" value="Genomic_DNA"/>
</dbReference>
<organism evidence="9 10">
    <name type="scientific">Protea cynaroides</name>
    <dbReference type="NCBI Taxonomy" id="273540"/>
    <lineage>
        <taxon>Eukaryota</taxon>
        <taxon>Viridiplantae</taxon>
        <taxon>Streptophyta</taxon>
        <taxon>Embryophyta</taxon>
        <taxon>Tracheophyta</taxon>
        <taxon>Spermatophyta</taxon>
        <taxon>Magnoliopsida</taxon>
        <taxon>Proteales</taxon>
        <taxon>Proteaceae</taxon>
        <taxon>Protea</taxon>
    </lineage>
</organism>
<keyword evidence="3" id="KW-0328">Glycosyltransferase</keyword>
<comment type="subcellular location">
    <subcellularLocation>
        <location evidence="1">Golgi apparatus membrane</location>
        <topology evidence="1">Single-pass type II membrane protein</topology>
    </subcellularLocation>
</comment>
<dbReference type="GO" id="GO:0016757">
    <property type="term" value="F:glycosyltransferase activity"/>
    <property type="evidence" value="ECO:0007669"/>
    <property type="project" value="UniProtKB-KW"/>
</dbReference>
<dbReference type="Proteomes" id="UP001141806">
    <property type="component" value="Unassembled WGS sequence"/>
</dbReference>
<evidence type="ECO:0000256" key="1">
    <source>
        <dbReference type="ARBA" id="ARBA00004323"/>
    </source>
</evidence>
<dbReference type="PANTHER" id="PTHR11062:SF210">
    <property type="entry name" value="EXOSTOSIN FAMILY PROTEIN"/>
    <property type="match status" value="1"/>
</dbReference>
<evidence type="ECO:0000256" key="3">
    <source>
        <dbReference type="ARBA" id="ARBA00022676"/>
    </source>
</evidence>
<dbReference type="OrthoDB" id="1924787at2759"/>
<feature type="domain" description="Exostosin GT47" evidence="8">
    <location>
        <begin position="345"/>
        <end position="624"/>
    </location>
</feature>
<evidence type="ECO:0000256" key="4">
    <source>
        <dbReference type="ARBA" id="ARBA00022968"/>
    </source>
</evidence>
<dbReference type="InterPro" id="IPR040911">
    <property type="entry name" value="Exostosin_GT47"/>
</dbReference>
<keyword evidence="3" id="KW-0808">Transferase</keyword>
<accession>A0A9Q0H4D5</accession>
<feature type="region of interest" description="Disordered" evidence="6">
    <location>
        <begin position="141"/>
        <end position="169"/>
    </location>
</feature>
<evidence type="ECO:0000256" key="5">
    <source>
        <dbReference type="ARBA" id="ARBA00023034"/>
    </source>
</evidence>
<feature type="compositionally biased region" description="Polar residues" evidence="6">
    <location>
        <begin position="73"/>
        <end position="83"/>
    </location>
</feature>
<keyword evidence="4" id="KW-0735">Signal-anchor</keyword>
<evidence type="ECO:0000256" key="2">
    <source>
        <dbReference type="ARBA" id="ARBA00010271"/>
    </source>
</evidence>
<proteinExistence type="inferred from homology"/>
<comment type="similarity">
    <text evidence="2">Belongs to the glycosyltransferase 47 family.</text>
</comment>
<evidence type="ECO:0000313" key="10">
    <source>
        <dbReference type="Proteomes" id="UP001141806"/>
    </source>
</evidence>
<feature type="compositionally biased region" description="Basic and acidic residues" evidence="6">
    <location>
        <begin position="226"/>
        <end position="247"/>
    </location>
</feature>
<feature type="transmembrane region" description="Helical" evidence="7">
    <location>
        <begin position="18"/>
        <end position="39"/>
    </location>
</feature>
<gene>
    <name evidence="9" type="ORF">NE237_026151</name>
</gene>
<evidence type="ECO:0000313" key="9">
    <source>
        <dbReference type="EMBL" id="KAJ4959040.1"/>
    </source>
</evidence>
<name>A0A9Q0H4D5_9MAGN</name>
<evidence type="ECO:0000256" key="6">
    <source>
        <dbReference type="SAM" id="MobiDB-lite"/>
    </source>
</evidence>
<reference evidence="9" key="1">
    <citation type="journal article" date="2023" name="Plant J.">
        <title>The genome of the king protea, Protea cynaroides.</title>
        <authorList>
            <person name="Chang J."/>
            <person name="Duong T.A."/>
            <person name="Schoeman C."/>
            <person name="Ma X."/>
            <person name="Roodt D."/>
            <person name="Barker N."/>
            <person name="Li Z."/>
            <person name="Van de Peer Y."/>
            <person name="Mizrachi E."/>
        </authorList>
    </citation>
    <scope>NUCLEOTIDE SEQUENCE</scope>
    <source>
        <tissue evidence="9">Young leaves</tissue>
    </source>
</reference>
<feature type="region of interest" description="Disordered" evidence="6">
    <location>
        <begin position="101"/>
        <end position="121"/>
    </location>
</feature>